<evidence type="ECO:0000256" key="1">
    <source>
        <dbReference type="SAM" id="MobiDB-lite"/>
    </source>
</evidence>
<protein>
    <submittedName>
        <fullName evidence="2">Uncharacterized protein</fullName>
    </submittedName>
</protein>
<proteinExistence type="predicted"/>
<evidence type="ECO:0000313" key="2">
    <source>
        <dbReference type="EnsemblMetazoa" id="PPA43404.1"/>
    </source>
</evidence>
<dbReference type="EnsemblMetazoa" id="PPA43404.1">
    <property type="protein sequence ID" value="PPA43404.1"/>
    <property type="gene ID" value="WBGene00281773"/>
</dbReference>
<sequence length="303" mass="34677">MPQDHFSTADVSEDEKKSGKRSVEKEDSEIDFNNLHDHLSDLYDDCLLDILTRLDHNDLDEVSTLSKKIGTLSELARSKVGKFMATTLELEQVNHRRISVTMKYEEKYYVILIGGNATLELSKVMTTHPGRRRSNMRFYDATQPPGQGELSELISTHISTCLSRFASQRIDFISISIDDHFVKCFEQLTQISPECMMFRECVTPNLSMDGKERFKSMLIVAKAPRLRINFNNDVSFLDSAFLAAYSESITHADLSIYGENCTYTNNHRHIICIPGTQHKASMRTRFSAYSETLLLVDVKFYNE</sequence>
<name>A0A2A6BV27_PRIPA</name>
<accession>A0A2A6BV27</accession>
<gene>
    <name evidence="2" type="primary">WBGene00281773</name>
</gene>
<reference evidence="2" key="2">
    <citation type="submission" date="2022-06" db="UniProtKB">
        <authorList>
            <consortium name="EnsemblMetazoa"/>
        </authorList>
    </citation>
    <scope>IDENTIFICATION</scope>
    <source>
        <strain evidence="2">PS312</strain>
    </source>
</reference>
<dbReference type="Proteomes" id="UP000005239">
    <property type="component" value="Unassembled WGS sequence"/>
</dbReference>
<reference evidence="3" key="1">
    <citation type="journal article" date="2008" name="Nat. Genet.">
        <title>The Pristionchus pacificus genome provides a unique perspective on nematode lifestyle and parasitism.</title>
        <authorList>
            <person name="Dieterich C."/>
            <person name="Clifton S.W."/>
            <person name="Schuster L.N."/>
            <person name="Chinwalla A."/>
            <person name="Delehaunty K."/>
            <person name="Dinkelacker I."/>
            <person name="Fulton L."/>
            <person name="Fulton R."/>
            <person name="Godfrey J."/>
            <person name="Minx P."/>
            <person name="Mitreva M."/>
            <person name="Roeseler W."/>
            <person name="Tian H."/>
            <person name="Witte H."/>
            <person name="Yang S.P."/>
            <person name="Wilson R.K."/>
            <person name="Sommer R.J."/>
        </authorList>
    </citation>
    <scope>NUCLEOTIDE SEQUENCE [LARGE SCALE GENOMIC DNA]</scope>
    <source>
        <strain evidence="3">PS312</strain>
    </source>
</reference>
<keyword evidence="3" id="KW-1185">Reference proteome</keyword>
<organism evidence="2 3">
    <name type="scientific">Pristionchus pacificus</name>
    <name type="common">Parasitic nematode worm</name>
    <dbReference type="NCBI Taxonomy" id="54126"/>
    <lineage>
        <taxon>Eukaryota</taxon>
        <taxon>Metazoa</taxon>
        <taxon>Ecdysozoa</taxon>
        <taxon>Nematoda</taxon>
        <taxon>Chromadorea</taxon>
        <taxon>Rhabditida</taxon>
        <taxon>Rhabditina</taxon>
        <taxon>Diplogasteromorpha</taxon>
        <taxon>Diplogasteroidea</taxon>
        <taxon>Neodiplogasteridae</taxon>
        <taxon>Pristionchus</taxon>
    </lineage>
</organism>
<feature type="compositionally biased region" description="Polar residues" evidence="1">
    <location>
        <begin position="1"/>
        <end position="10"/>
    </location>
</feature>
<feature type="region of interest" description="Disordered" evidence="1">
    <location>
        <begin position="1"/>
        <end position="27"/>
    </location>
</feature>
<feature type="compositionally biased region" description="Basic and acidic residues" evidence="1">
    <location>
        <begin position="14"/>
        <end position="25"/>
    </location>
</feature>
<dbReference type="AlphaFoldDB" id="A0A2A6BV27"/>
<evidence type="ECO:0000313" key="3">
    <source>
        <dbReference type="Proteomes" id="UP000005239"/>
    </source>
</evidence>
<accession>A0A8R1Z4J7</accession>